<evidence type="ECO:0000313" key="9">
    <source>
        <dbReference type="EMBL" id="CAL1127877.1"/>
    </source>
</evidence>
<evidence type="ECO:0000256" key="1">
    <source>
        <dbReference type="ARBA" id="ARBA00004370"/>
    </source>
</evidence>
<gene>
    <name evidence="8" type="ORF">C1SCF055_LOCUS2898</name>
</gene>
<dbReference type="GO" id="GO:0035556">
    <property type="term" value="P:intracellular signal transduction"/>
    <property type="evidence" value="ECO:0007669"/>
    <property type="project" value="InterPro"/>
</dbReference>
<dbReference type="InterPro" id="IPR029787">
    <property type="entry name" value="Nucleotide_cyclase"/>
</dbReference>
<dbReference type="InterPro" id="IPR050401">
    <property type="entry name" value="Cyclic_nucleotide_synthase"/>
</dbReference>
<dbReference type="EMBL" id="CAMXCT020000138">
    <property type="protein sequence ID" value="CAL1127877.1"/>
    <property type="molecule type" value="Genomic_DNA"/>
</dbReference>
<dbReference type="Proteomes" id="UP001152797">
    <property type="component" value="Unassembled WGS sequence"/>
</dbReference>
<keyword evidence="4" id="KW-1133">Transmembrane helix</keyword>
<dbReference type="CDD" id="cd07302">
    <property type="entry name" value="CHD"/>
    <property type="match status" value="1"/>
</dbReference>
<dbReference type="OrthoDB" id="354346at2759"/>
<dbReference type="GO" id="GO:0001653">
    <property type="term" value="F:peptide receptor activity"/>
    <property type="evidence" value="ECO:0007669"/>
    <property type="project" value="TreeGrafter"/>
</dbReference>
<evidence type="ECO:0000313" key="8">
    <source>
        <dbReference type="EMBL" id="CAI3974502.1"/>
    </source>
</evidence>
<keyword evidence="2" id="KW-0812">Transmembrane</keyword>
<dbReference type="GO" id="GO:0000166">
    <property type="term" value="F:nucleotide binding"/>
    <property type="evidence" value="ECO:0007669"/>
    <property type="project" value="UniProtKB-KW"/>
</dbReference>
<dbReference type="EMBL" id="CAMXCT030000138">
    <property type="protein sequence ID" value="CAL4761814.1"/>
    <property type="molecule type" value="Genomic_DNA"/>
</dbReference>
<evidence type="ECO:0000256" key="5">
    <source>
        <dbReference type="ARBA" id="ARBA00023136"/>
    </source>
</evidence>
<dbReference type="Gene3D" id="3.30.70.1230">
    <property type="entry name" value="Nucleotide cyclase"/>
    <property type="match status" value="1"/>
</dbReference>
<dbReference type="SUPFAM" id="SSF55073">
    <property type="entry name" value="Nucleotide cyclase"/>
    <property type="match status" value="1"/>
</dbReference>
<sequence length="146" mass="15904">MEFLNSTFTMMDLICAEHAVTKIETVGEEYVCAVGVVPEDEQEAKDSGHTAVLGRLIQAAAEILAARKPKMGLPVTFKMGMHTGPVVAGVIGQKLPRFRLFGDTVNTAARMMQKGFSGSLQFGPEAWKMMSLDHRAMQLLEPICSC</sequence>
<reference evidence="9" key="2">
    <citation type="submission" date="2024-04" db="EMBL/GenBank/DDBJ databases">
        <authorList>
            <person name="Chen Y."/>
            <person name="Shah S."/>
            <person name="Dougan E. K."/>
            <person name="Thang M."/>
            <person name="Chan C."/>
        </authorList>
    </citation>
    <scope>NUCLEOTIDE SEQUENCE [LARGE SCALE GENOMIC DNA]</scope>
</reference>
<dbReference type="SMART" id="SM00044">
    <property type="entry name" value="CYCc"/>
    <property type="match status" value="1"/>
</dbReference>
<dbReference type="Pfam" id="PF00211">
    <property type="entry name" value="Guanylate_cyc"/>
    <property type="match status" value="1"/>
</dbReference>
<dbReference type="GO" id="GO:0005886">
    <property type="term" value="C:plasma membrane"/>
    <property type="evidence" value="ECO:0007669"/>
    <property type="project" value="TreeGrafter"/>
</dbReference>
<dbReference type="PANTHER" id="PTHR11920:SF335">
    <property type="entry name" value="GUANYLATE CYCLASE"/>
    <property type="match status" value="1"/>
</dbReference>
<dbReference type="GO" id="GO:0007168">
    <property type="term" value="P:receptor guanylyl cyclase signaling pathway"/>
    <property type="evidence" value="ECO:0007669"/>
    <property type="project" value="TreeGrafter"/>
</dbReference>
<dbReference type="PANTHER" id="PTHR11920">
    <property type="entry name" value="GUANYLYL CYCLASE"/>
    <property type="match status" value="1"/>
</dbReference>
<keyword evidence="5" id="KW-0472">Membrane</keyword>
<evidence type="ECO:0000256" key="3">
    <source>
        <dbReference type="ARBA" id="ARBA00022741"/>
    </source>
</evidence>
<organism evidence="8">
    <name type="scientific">Cladocopium goreaui</name>
    <dbReference type="NCBI Taxonomy" id="2562237"/>
    <lineage>
        <taxon>Eukaryota</taxon>
        <taxon>Sar</taxon>
        <taxon>Alveolata</taxon>
        <taxon>Dinophyceae</taxon>
        <taxon>Suessiales</taxon>
        <taxon>Symbiodiniaceae</taxon>
        <taxon>Cladocopium</taxon>
    </lineage>
</organism>
<dbReference type="AlphaFoldDB" id="A0A9P1BJL5"/>
<evidence type="ECO:0000256" key="4">
    <source>
        <dbReference type="ARBA" id="ARBA00022989"/>
    </source>
</evidence>
<evidence type="ECO:0000256" key="6">
    <source>
        <dbReference type="ARBA" id="ARBA00023239"/>
    </source>
</evidence>
<proteinExistence type="predicted"/>
<reference evidence="8" key="1">
    <citation type="submission" date="2022-10" db="EMBL/GenBank/DDBJ databases">
        <authorList>
            <person name="Chen Y."/>
            <person name="Dougan E. K."/>
            <person name="Chan C."/>
            <person name="Rhodes N."/>
            <person name="Thang M."/>
        </authorList>
    </citation>
    <scope>NUCLEOTIDE SEQUENCE</scope>
</reference>
<evidence type="ECO:0000313" key="10">
    <source>
        <dbReference type="EMBL" id="CAL4761814.1"/>
    </source>
</evidence>
<keyword evidence="3" id="KW-0547">Nucleotide-binding</keyword>
<accession>A0A9P1BJL5</accession>
<comment type="subcellular location">
    <subcellularLocation>
        <location evidence="1">Membrane</location>
    </subcellularLocation>
</comment>
<dbReference type="PROSITE" id="PS50125">
    <property type="entry name" value="GUANYLATE_CYCLASE_2"/>
    <property type="match status" value="1"/>
</dbReference>
<evidence type="ECO:0000313" key="11">
    <source>
        <dbReference type="Proteomes" id="UP001152797"/>
    </source>
</evidence>
<protein>
    <submittedName>
        <fullName evidence="10">Guanylate cyclase soluble subunit beta-2 (GCS-beta-2)</fullName>
    </submittedName>
</protein>
<keyword evidence="11" id="KW-1185">Reference proteome</keyword>
<evidence type="ECO:0000259" key="7">
    <source>
        <dbReference type="PROSITE" id="PS50125"/>
    </source>
</evidence>
<comment type="caution">
    <text evidence="8">The sequence shown here is derived from an EMBL/GenBank/DDBJ whole genome shotgun (WGS) entry which is preliminary data.</text>
</comment>
<dbReference type="GO" id="GO:0004016">
    <property type="term" value="F:adenylate cyclase activity"/>
    <property type="evidence" value="ECO:0007669"/>
    <property type="project" value="TreeGrafter"/>
</dbReference>
<feature type="domain" description="Guanylate cyclase" evidence="7">
    <location>
        <begin position="1"/>
        <end position="112"/>
    </location>
</feature>
<keyword evidence="6" id="KW-0456">Lyase</keyword>
<evidence type="ECO:0000256" key="2">
    <source>
        <dbReference type="ARBA" id="ARBA00022692"/>
    </source>
</evidence>
<dbReference type="GO" id="GO:0004383">
    <property type="term" value="F:guanylate cyclase activity"/>
    <property type="evidence" value="ECO:0007669"/>
    <property type="project" value="TreeGrafter"/>
</dbReference>
<dbReference type="InterPro" id="IPR001054">
    <property type="entry name" value="A/G_cyclase"/>
</dbReference>
<name>A0A9P1BJL5_9DINO</name>
<dbReference type="EMBL" id="CAMXCT010000138">
    <property type="protein sequence ID" value="CAI3974502.1"/>
    <property type="molecule type" value="Genomic_DNA"/>
</dbReference>